<dbReference type="WBParaSite" id="JU765_v2.g11365.t1">
    <property type="protein sequence ID" value="JU765_v2.g11365.t1"/>
    <property type="gene ID" value="JU765_v2.g11365"/>
</dbReference>
<name>A0AC34PZ53_9BILA</name>
<reference evidence="2" key="1">
    <citation type="submission" date="2022-11" db="UniProtKB">
        <authorList>
            <consortium name="WormBaseParasite"/>
        </authorList>
    </citation>
    <scope>IDENTIFICATION</scope>
</reference>
<proteinExistence type="predicted"/>
<protein>
    <submittedName>
        <fullName evidence="2">Uncharacterized protein</fullName>
    </submittedName>
</protein>
<organism evidence="1 2">
    <name type="scientific">Panagrolaimus sp. JU765</name>
    <dbReference type="NCBI Taxonomy" id="591449"/>
    <lineage>
        <taxon>Eukaryota</taxon>
        <taxon>Metazoa</taxon>
        <taxon>Ecdysozoa</taxon>
        <taxon>Nematoda</taxon>
        <taxon>Chromadorea</taxon>
        <taxon>Rhabditida</taxon>
        <taxon>Tylenchina</taxon>
        <taxon>Panagrolaimomorpha</taxon>
        <taxon>Panagrolaimoidea</taxon>
        <taxon>Panagrolaimidae</taxon>
        <taxon>Panagrolaimus</taxon>
    </lineage>
</organism>
<accession>A0AC34PZ53</accession>
<dbReference type="Proteomes" id="UP000887576">
    <property type="component" value="Unplaced"/>
</dbReference>
<sequence length="416" mass="47623">MEVLSDFVPSFISSILFSAPFLLIFISLVFCGKNEQKIEPVAKPGPKKKFRGDGYRVRMALGLDEPIMYKETWLEIDKMIKELLENALVNPELVDLFIVKILPVPGEKPETLPFEFDLIENPVLFFKKNELISKLQSKIFLSGLNWKSPRLLLPIDVHLFEKGKAADAIKNIAICWEMIKERLVRECKKHDYDFYNILSHLSYKFPCSVIYRLVAEELENQNAFKFMTDPKKYPPEKYSAPLLLLIAMRKTLDSMPKERQEFVDAAREKAMTIINVSKPNDLLSYGYFFLIIHRINSMETTLRTEATKSLMISEQKPVENEKVVDQPKIPEEKPKQNPNENKTTENLQASGARTENRTDLTSDVKKDAISNQKDVEKKETKVEVTAEAKPKVKIATEATPTTNETKNTATTQNTAA</sequence>
<evidence type="ECO:0000313" key="1">
    <source>
        <dbReference type="Proteomes" id="UP000887576"/>
    </source>
</evidence>
<evidence type="ECO:0000313" key="2">
    <source>
        <dbReference type="WBParaSite" id="JU765_v2.g11365.t1"/>
    </source>
</evidence>